<evidence type="ECO:0000313" key="7">
    <source>
        <dbReference type="Proteomes" id="UP000268033"/>
    </source>
</evidence>
<evidence type="ECO:0000256" key="3">
    <source>
        <dbReference type="ARBA" id="ARBA00022989"/>
    </source>
</evidence>
<dbReference type="AlphaFoldDB" id="A0A3N1PCX0"/>
<comment type="subcellular location">
    <subcellularLocation>
        <location evidence="1">Membrane</location>
        <topology evidence="1">Single-pass membrane protein</topology>
    </subcellularLocation>
</comment>
<sequence>MSALLPLLFSINIYADVAVSYPQTANPAWVHDTTKMVPYPLEMAKSQITGCAVYQVDIDQDGNTTAVRLVSAAPKAAAFAAATKALKTWHWQPSSAASQAGSQWVRMDFCLSQTGNDAVKKQCAIQSQISCQAKG</sequence>
<dbReference type="InterPro" id="IPR037682">
    <property type="entry name" value="TonB_C"/>
</dbReference>
<evidence type="ECO:0000313" key="6">
    <source>
        <dbReference type="EMBL" id="ROQ29794.1"/>
    </source>
</evidence>
<name>A0A3N1PCX0_9GAMM</name>
<evidence type="ECO:0000256" key="1">
    <source>
        <dbReference type="ARBA" id="ARBA00004167"/>
    </source>
</evidence>
<dbReference type="InterPro" id="IPR006260">
    <property type="entry name" value="TonB/TolA_C"/>
</dbReference>
<dbReference type="GO" id="GO:0055085">
    <property type="term" value="P:transmembrane transport"/>
    <property type="evidence" value="ECO:0007669"/>
    <property type="project" value="InterPro"/>
</dbReference>
<dbReference type="SUPFAM" id="SSF74653">
    <property type="entry name" value="TolA/TonB C-terminal domain"/>
    <property type="match status" value="1"/>
</dbReference>
<dbReference type="EMBL" id="RJUL01000002">
    <property type="protein sequence ID" value="ROQ29794.1"/>
    <property type="molecule type" value="Genomic_DNA"/>
</dbReference>
<dbReference type="PROSITE" id="PS52015">
    <property type="entry name" value="TONB_CTD"/>
    <property type="match status" value="1"/>
</dbReference>
<protein>
    <submittedName>
        <fullName evidence="6">TonB family protein</fullName>
    </submittedName>
</protein>
<organism evidence="6 7">
    <name type="scientific">Gallaecimonas pentaromativorans</name>
    <dbReference type="NCBI Taxonomy" id="584787"/>
    <lineage>
        <taxon>Bacteria</taxon>
        <taxon>Pseudomonadati</taxon>
        <taxon>Pseudomonadota</taxon>
        <taxon>Gammaproteobacteria</taxon>
        <taxon>Enterobacterales</taxon>
        <taxon>Gallaecimonadaceae</taxon>
        <taxon>Gallaecimonas</taxon>
    </lineage>
</organism>
<dbReference type="Proteomes" id="UP000268033">
    <property type="component" value="Unassembled WGS sequence"/>
</dbReference>
<dbReference type="Gene3D" id="3.30.2420.10">
    <property type="entry name" value="TonB"/>
    <property type="match status" value="1"/>
</dbReference>
<dbReference type="Pfam" id="PF03544">
    <property type="entry name" value="TonB_C"/>
    <property type="match status" value="1"/>
</dbReference>
<dbReference type="GO" id="GO:0016020">
    <property type="term" value="C:membrane"/>
    <property type="evidence" value="ECO:0007669"/>
    <property type="project" value="UniProtKB-SubCell"/>
</dbReference>
<proteinExistence type="predicted"/>
<keyword evidence="7" id="KW-1185">Reference proteome</keyword>
<evidence type="ECO:0000256" key="2">
    <source>
        <dbReference type="ARBA" id="ARBA00022692"/>
    </source>
</evidence>
<gene>
    <name evidence="6" type="ORF">EDC28_102166</name>
</gene>
<keyword evidence="3" id="KW-1133">Transmembrane helix</keyword>
<dbReference type="STRING" id="584787.GCA_001247655_03096"/>
<dbReference type="NCBIfam" id="TIGR01352">
    <property type="entry name" value="tonB_Cterm"/>
    <property type="match status" value="1"/>
</dbReference>
<comment type="caution">
    <text evidence="6">The sequence shown here is derived from an EMBL/GenBank/DDBJ whole genome shotgun (WGS) entry which is preliminary data.</text>
</comment>
<keyword evidence="4" id="KW-0472">Membrane</keyword>
<feature type="domain" description="TonB C-terminal" evidence="5">
    <location>
        <begin position="24"/>
        <end position="120"/>
    </location>
</feature>
<evidence type="ECO:0000256" key="4">
    <source>
        <dbReference type="ARBA" id="ARBA00023136"/>
    </source>
</evidence>
<accession>A0A3N1PCX0</accession>
<evidence type="ECO:0000259" key="5">
    <source>
        <dbReference type="PROSITE" id="PS52015"/>
    </source>
</evidence>
<reference evidence="6 7" key="1">
    <citation type="submission" date="2018-11" db="EMBL/GenBank/DDBJ databases">
        <title>Genomic Encyclopedia of Type Strains, Phase IV (KMG-IV): sequencing the most valuable type-strain genomes for metagenomic binning, comparative biology and taxonomic classification.</title>
        <authorList>
            <person name="Goeker M."/>
        </authorList>
    </citation>
    <scope>NUCLEOTIDE SEQUENCE [LARGE SCALE GENOMIC DNA]</scope>
    <source>
        <strain evidence="6 7">DSM 21945</strain>
    </source>
</reference>
<dbReference type="RefSeq" id="WP_123420701.1">
    <property type="nucleotide sequence ID" value="NZ_RJUL01000002.1"/>
</dbReference>
<keyword evidence="2" id="KW-0812">Transmembrane</keyword>